<feature type="transmembrane region" description="Helical" evidence="4">
    <location>
        <begin position="280"/>
        <end position="301"/>
    </location>
</feature>
<feature type="transmembrane region" description="Helical" evidence="4">
    <location>
        <begin position="308"/>
        <end position="326"/>
    </location>
</feature>
<dbReference type="SUPFAM" id="SSF53448">
    <property type="entry name" value="Nucleotide-diphospho-sugar transferases"/>
    <property type="match status" value="1"/>
</dbReference>
<evidence type="ECO:0000256" key="4">
    <source>
        <dbReference type="SAM" id="Phobius"/>
    </source>
</evidence>
<keyword evidence="4" id="KW-1133">Transmembrane helix</keyword>
<dbReference type="KEGG" id="alti:ALE3EI_0597"/>
<proteinExistence type="inferred from homology"/>
<name>A0A7G8PS59_9FLAO</name>
<evidence type="ECO:0000256" key="3">
    <source>
        <dbReference type="ARBA" id="ARBA00022679"/>
    </source>
</evidence>
<accession>A0A7G8PS59</accession>
<organism evidence="6 7">
    <name type="scientific">Constantimarinum furrinae</name>
    <dbReference type="NCBI Taxonomy" id="2562285"/>
    <lineage>
        <taxon>Bacteria</taxon>
        <taxon>Pseudomonadati</taxon>
        <taxon>Bacteroidota</taxon>
        <taxon>Flavobacteriia</taxon>
        <taxon>Flavobacteriales</taxon>
        <taxon>Flavobacteriaceae</taxon>
        <taxon>Altibacter/Constantimarinum group</taxon>
        <taxon>Constantimarinum</taxon>
    </lineage>
</organism>
<evidence type="ECO:0000313" key="7">
    <source>
        <dbReference type="Proteomes" id="UP000515514"/>
    </source>
</evidence>
<dbReference type="RefSeq" id="WP_186990712.1">
    <property type="nucleotide sequence ID" value="NZ_CP052909.1"/>
</dbReference>
<dbReference type="AlphaFoldDB" id="A0A7G8PS59"/>
<comment type="similarity">
    <text evidence="1">Belongs to the glycosyltransferase 2 family.</text>
</comment>
<dbReference type="EMBL" id="CP052909">
    <property type="protein sequence ID" value="QNJ97175.1"/>
    <property type="molecule type" value="Genomic_DNA"/>
</dbReference>
<gene>
    <name evidence="6" type="ORF">ALE3EI_0597</name>
</gene>
<dbReference type="InterPro" id="IPR029044">
    <property type="entry name" value="Nucleotide-diphossugar_trans"/>
</dbReference>
<dbReference type="PANTHER" id="PTHR43630">
    <property type="entry name" value="POLY-BETA-1,6-N-ACETYL-D-GLUCOSAMINE SYNTHASE"/>
    <property type="match status" value="1"/>
</dbReference>
<keyword evidence="2" id="KW-0328">Glycosyltransferase</keyword>
<dbReference type="InterPro" id="IPR001173">
    <property type="entry name" value="Glyco_trans_2-like"/>
</dbReference>
<sequence>MIILTALFLAAYLLVIIPLWIGNDSLPEYSSEGKEPEIAFSVIIPFRNEAEQLPFLLKSLIKLEYPSNLFELIFVDDDSTDDSAAIISEALSHTNLQFSVIANQHNSGSPKKDAIRAAIIASTSDWILTTDADCIVPPQWLLVYSNYIETTNGVLIAGPVDYLSNKSLLHNFQRLDGWSLQLTAMGSFGLDAPLLCNGANLAYKKEAFQAVHGFTGNDHIASGDDVFILQKLKKQYPESIQYLKSEDAIVCTRPENSWRDVVIQRIRWASKIGGQKEWRAVVIGIVLFTTNVYLLLLPVLFIIAPHKWLAFLLYFLLKFIVDALFLNKACNFFKGEHLAGEFLMSFLIYPVVTTVAGIGSLLGKYSWKGRTFKKQT</sequence>
<evidence type="ECO:0000259" key="5">
    <source>
        <dbReference type="Pfam" id="PF00535"/>
    </source>
</evidence>
<evidence type="ECO:0000256" key="2">
    <source>
        <dbReference type="ARBA" id="ARBA00022676"/>
    </source>
</evidence>
<keyword evidence="7" id="KW-1185">Reference proteome</keyword>
<keyword evidence="3 6" id="KW-0808">Transferase</keyword>
<dbReference type="GO" id="GO:0016757">
    <property type="term" value="F:glycosyltransferase activity"/>
    <property type="evidence" value="ECO:0007669"/>
    <property type="project" value="UniProtKB-KW"/>
</dbReference>
<keyword evidence="4" id="KW-0812">Transmembrane</keyword>
<protein>
    <submittedName>
        <fullName evidence="6">Glycosyl transferase</fullName>
    </submittedName>
</protein>
<dbReference type="Pfam" id="PF00535">
    <property type="entry name" value="Glycos_transf_2"/>
    <property type="match status" value="1"/>
</dbReference>
<dbReference type="PANTHER" id="PTHR43630:SF1">
    <property type="entry name" value="POLY-BETA-1,6-N-ACETYL-D-GLUCOSAMINE SYNTHASE"/>
    <property type="match status" value="1"/>
</dbReference>
<feature type="domain" description="Glycosyltransferase 2-like" evidence="5">
    <location>
        <begin position="41"/>
        <end position="174"/>
    </location>
</feature>
<keyword evidence="4" id="KW-0472">Membrane</keyword>
<dbReference type="Proteomes" id="UP000515514">
    <property type="component" value="Chromosome"/>
</dbReference>
<evidence type="ECO:0000313" key="6">
    <source>
        <dbReference type="EMBL" id="QNJ97175.1"/>
    </source>
</evidence>
<reference evidence="6 7" key="1">
    <citation type="submission" date="2020-04" db="EMBL/GenBank/DDBJ databases">
        <title>Genome sequence of Altibacter aquimarinus strain ALE3EI.</title>
        <authorList>
            <person name="Oh H.-M."/>
            <person name="Jang D."/>
        </authorList>
    </citation>
    <scope>NUCLEOTIDE SEQUENCE [LARGE SCALE GENOMIC DNA]</scope>
    <source>
        <strain evidence="6 7">ALE3EI</strain>
    </source>
</reference>
<dbReference type="Gene3D" id="3.90.550.10">
    <property type="entry name" value="Spore Coat Polysaccharide Biosynthesis Protein SpsA, Chain A"/>
    <property type="match status" value="1"/>
</dbReference>
<feature type="transmembrane region" description="Helical" evidence="4">
    <location>
        <begin position="346"/>
        <end position="367"/>
    </location>
</feature>
<evidence type="ECO:0000256" key="1">
    <source>
        <dbReference type="ARBA" id="ARBA00006739"/>
    </source>
</evidence>